<dbReference type="PANTHER" id="PTHR48090">
    <property type="entry name" value="UNDECAPRENYL-PHOSPHATE 4-DEOXY-4-FORMAMIDO-L-ARABINOSE TRANSFERASE-RELATED"/>
    <property type="match status" value="1"/>
</dbReference>
<dbReference type="CDD" id="cd04179">
    <property type="entry name" value="DPM_DPG-synthase_like"/>
    <property type="match status" value="1"/>
</dbReference>
<gene>
    <name evidence="2" type="ordered locus">Gura_3616</name>
</gene>
<keyword evidence="3" id="KW-1185">Reference proteome</keyword>
<sequence length="222" mass="24615">MAICVIVPAYNAGKTIAAVAEEALNSGFPLLVVDDGSTDATVARIEHLPLNILTHRQNLGKGAALRTGFAWALMHGYEGVVTIDADGQHDVAAIRLLAEAAREKGFDILIASRFSQFEQMAGLRSFWNRFGVWCMRKRTGFEISDSQSGFRYYSARLLRGVELAASGYDLEMEILMKAWRGGFMIGSLPIAARVADGRATSHYRPVRDTWNICMTFLKYMRT</sequence>
<dbReference type="PANTHER" id="PTHR48090:SF7">
    <property type="entry name" value="RFBJ PROTEIN"/>
    <property type="match status" value="1"/>
</dbReference>
<dbReference type="STRING" id="351605.Gura_3616"/>
<reference evidence="2 3" key="1">
    <citation type="submission" date="2007-05" db="EMBL/GenBank/DDBJ databases">
        <title>Complete sequence of Geobacter uraniireducens Rf4.</title>
        <authorList>
            <consortium name="US DOE Joint Genome Institute"/>
            <person name="Copeland A."/>
            <person name="Lucas S."/>
            <person name="Lapidus A."/>
            <person name="Barry K."/>
            <person name="Detter J.C."/>
            <person name="Glavina del Rio T."/>
            <person name="Hammon N."/>
            <person name="Israni S."/>
            <person name="Dalin E."/>
            <person name="Tice H."/>
            <person name="Pitluck S."/>
            <person name="Chertkov O."/>
            <person name="Brettin T."/>
            <person name="Bruce D."/>
            <person name="Han C."/>
            <person name="Schmutz J."/>
            <person name="Larimer F."/>
            <person name="Land M."/>
            <person name="Hauser L."/>
            <person name="Kyrpides N."/>
            <person name="Mikhailova N."/>
            <person name="Shelobolina E."/>
            <person name="Aklujkar M."/>
            <person name="Lovley D."/>
            <person name="Richardson P."/>
        </authorList>
    </citation>
    <scope>NUCLEOTIDE SEQUENCE [LARGE SCALE GENOMIC DNA]</scope>
    <source>
        <strain evidence="2 3">Rf4</strain>
    </source>
</reference>
<name>A5G7K2_GEOUR</name>
<evidence type="ECO:0000313" key="2">
    <source>
        <dbReference type="EMBL" id="ABQ27770.1"/>
    </source>
</evidence>
<dbReference type="InterPro" id="IPR050256">
    <property type="entry name" value="Glycosyltransferase_2"/>
</dbReference>
<evidence type="ECO:0000259" key="1">
    <source>
        <dbReference type="Pfam" id="PF00535"/>
    </source>
</evidence>
<dbReference type="Gene3D" id="3.90.550.10">
    <property type="entry name" value="Spore Coat Polysaccharide Biosynthesis Protein SpsA, Chain A"/>
    <property type="match status" value="1"/>
</dbReference>
<dbReference type="CAZy" id="GT2">
    <property type="family name" value="Glycosyltransferase Family 2"/>
</dbReference>
<dbReference type="SUPFAM" id="SSF53448">
    <property type="entry name" value="Nucleotide-diphospho-sugar transferases"/>
    <property type="match status" value="1"/>
</dbReference>
<feature type="domain" description="Glycosyltransferase 2-like" evidence="1">
    <location>
        <begin position="4"/>
        <end position="124"/>
    </location>
</feature>
<protein>
    <submittedName>
        <fullName evidence="2">Glycosyl transferase, family 2</fullName>
    </submittedName>
</protein>
<organism evidence="2 3">
    <name type="scientific">Geotalea uraniireducens (strain Rf4)</name>
    <name type="common">Geobacter uraniireducens</name>
    <dbReference type="NCBI Taxonomy" id="351605"/>
    <lineage>
        <taxon>Bacteria</taxon>
        <taxon>Pseudomonadati</taxon>
        <taxon>Thermodesulfobacteriota</taxon>
        <taxon>Desulfuromonadia</taxon>
        <taxon>Geobacterales</taxon>
        <taxon>Geobacteraceae</taxon>
        <taxon>Geotalea</taxon>
    </lineage>
</organism>
<dbReference type="RefSeq" id="WP_011940425.1">
    <property type="nucleotide sequence ID" value="NC_009483.1"/>
</dbReference>
<evidence type="ECO:0000313" key="3">
    <source>
        <dbReference type="Proteomes" id="UP000006695"/>
    </source>
</evidence>
<dbReference type="InterPro" id="IPR029044">
    <property type="entry name" value="Nucleotide-diphossugar_trans"/>
</dbReference>
<dbReference type="OrthoDB" id="9810303at2"/>
<dbReference type="Pfam" id="PF00535">
    <property type="entry name" value="Glycos_transf_2"/>
    <property type="match status" value="1"/>
</dbReference>
<dbReference type="EMBL" id="CP000698">
    <property type="protein sequence ID" value="ABQ27770.1"/>
    <property type="molecule type" value="Genomic_DNA"/>
</dbReference>
<dbReference type="InterPro" id="IPR001173">
    <property type="entry name" value="Glyco_trans_2-like"/>
</dbReference>
<accession>A5G7K2</accession>
<dbReference type="AlphaFoldDB" id="A5G7K2"/>
<keyword evidence="2" id="KW-0808">Transferase</keyword>
<dbReference type="Proteomes" id="UP000006695">
    <property type="component" value="Chromosome"/>
</dbReference>
<proteinExistence type="predicted"/>
<dbReference type="KEGG" id="gur:Gura_3616"/>
<dbReference type="GO" id="GO:0016740">
    <property type="term" value="F:transferase activity"/>
    <property type="evidence" value="ECO:0007669"/>
    <property type="project" value="UniProtKB-KW"/>
</dbReference>
<dbReference type="HOGENOM" id="CLU_033536_7_4_7"/>